<evidence type="ECO:0000256" key="1">
    <source>
        <dbReference type="ARBA" id="ARBA00023015"/>
    </source>
</evidence>
<reference evidence="5 6" key="1">
    <citation type="journal article" date="2018" name="Int. J. Syst. Evol. Microbiol.">
        <title>Mesosutterella multiformis gen. nov., sp. nov., a member of the family Sutterellaceae and Sutterella megalosphaeroides sp. nov., isolated from human faeces.</title>
        <authorList>
            <person name="Sakamoto M."/>
            <person name="Ikeyama N."/>
            <person name="Kunihiro T."/>
            <person name="Iino T."/>
            <person name="Yuki M."/>
            <person name="Ohkuma M."/>
        </authorList>
    </citation>
    <scope>NUCLEOTIDE SEQUENCE [LARGE SCALE GENOMIC DNA]</scope>
    <source>
        <strain evidence="5 6">4NBBH2</strain>
    </source>
</reference>
<dbReference type="PRINTS" id="PR00035">
    <property type="entry name" value="HTHGNTR"/>
</dbReference>
<dbReference type="SMART" id="SM00866">
    <property type="entry name" value="UTRA"/>
    <property type="match status" value="1"/>
</dbReference>
<dbReference type="Proteomes" id="UP000266091">
    <property type="component" value="Unassembled WGS sequence"/>
</dbReference>
<name>A0A388SEV0_9BURK</name>
<dbReference type="PANTHER" id="PTHR44846">
    <property type="entry name" value="MANNOSYL-D-GLYCERATE TRANSPORT/METABOLISM SYSTEM REPRESSOR MNGR-RELATED"/>
    <property type="match status" value="1"/>
</dbReference>
<dbReference type="RefSeq" id="WP_238691410.1">
    <property type="nucleotide sequence ID" value="NZ_BGZJ01000002.1"/>
</dbReference>
<dbReference type="AlphaFoldDB" id="A0A388SEV0"/>
<sequence>MYTRKEDGTMTRVLLKDRLAHKLTRAIASGLYPVGTLLPGEMELMKREGVSRFTVRAALAQLERHGLIRRTPHVGTRVISRGSTQGFGQQLSTLSDLGRLASNNKRRILKIEEVVISKERADQIHAVPGETMIRFTMVRVGERAGEPPVAWTSEYVSRDRQELVTEAPAHPDILMIELIQSVYGDTCAEVRQTIEATKLPAEPAEALHAKEGEPALRILRRYFDPKGKVILITVSYHPGERYAFNLTIESK</sequence>
<dbReference type="InterPro" id="IPR036388">
    <property type="entry name" value="WH-like_DNA-bd_sf"/>
</dbReference>
<dbReference type="InterPro" id="IPR011663">
    <property type="entry name" value="UTRA"/>
</dbReference>
<dbReference type="Gene3D" id="3.40.1410.10">
    <property type="entry name" value="Chorismate lyase-like"/>
    <property type="match status" value="1"/>
</dbReference>
<evidence type="ECO:0000256" key="3">
    <source>
        <dbReference type="ARBA" id="ARBA00023163"/>
    </source>
</evidence>
<dbReference type="InterPro" id="IPR028978">
    <property type="entry name" value="Chorismate_lyase_/UTRA_dom_sf"/>
</dbReference>
<evidence type="ECO:0000313" key="6">
    <source>
        <dbReference type="Proteomes" id="UP000266091"/>
    </source>
</evidence>
<dbReference type="InterPro" id="IPR050679">
    <property type="entry name" value="Bact_HTH_transcr_reg"/>
</dbReference>
<organism evidence="5 6">
    <name type="scientific">Mesosutterella multiformis</name>
    <dbReference type="NCBI Taxonomy" id="2259133"/>
    <lineage>
        <taxon>Bacteria</taxon>
        <taxon>Pseudomonadati</taxon>
        <taxon>Pseudomonadota</taxon>
        <taxon>Betaproteobacteria</taxon>
        <taxon>Burkholderiales</taxon>
        <taxon>Sutterellaceae</taxon>
        <taxon>Mesosutterella</taxon>
    </lineage>
</organism>
<proteinExistence type="predicted"/>
<dbReference type="Pfam" id="PF00392">
    <property type="entry name" value="GntR"/>
    <property type="match status" value="1"/>
</dbReference>
<dbReference type="GO" id="GO:0003677">
    <property type="term" value="F:DNA binding"/>
    <property type="evidence" value="ECO:0007669"/>
    <property type="project" value="UniProtKB-KW"/>
</dbReference>
<dbReference type="Pfam" id="PF07702">
    <property type="entry name" value="UTRA"/>
    <property type="match status" value="1"/>
</dbReference>
<feature type="domain" description="HTH gntR-type" evidence="4">
    <location>
        <begin position="13"/>
        <end position="81"/>
    </location>
</feature>
<dbReference type="CDD" id="cd07377">
    <property type="entry name" value="WHTH_GntR"/>
    <property type="match status" value="1"/>
</dbReference>
<dbReference type="InterPro" id="IPR036390">
    <property type="entry name" value="WH_DNA-bd_sf"/>
</dbReference>
<gene>
    <name evidence="5" type="ORF">MESMUL_21600</name>
</gene>
<dbReference type="GO" id="GO:0045892">
    <property type="term" value="P:negative regulation of DNA-templated transcription"/>
    <property type="evidence" value="ECO:0007669"/>
    <property type="project" value="TreeGrafter"/>
</dbReference>
<keyword evidence="1" id="KW-0805">Transcription regulation</keyword>
<dbReference type="Gene3D" id="1.10.10.10">
    <property type="entry name" value="Winged helix-like DNA-binding domain superfamily/Winged helix DNA-binding domain"/>
    <property type="match status" value="1"/>
</dbReference>
<evidence type="ECO:0000313" key="5">
    <source>
        <dbReference type="EMBL" id="GBO94806.1"/>
    </source>
</evidence>
<dbReference type="PROSITE" id="PS50949">
    <property type="entry name" value="HTH_GNTR"/>
    <property type="match status" value="1"/>
</dbReference>
<dbReference type="GO" id="GO:0003700">
    <property type="term" value="F:DNA-binding transcription factor activity"/>
    <property type="evidence" value="ECO:0007669"/>
    <property type="project" value="InterPro"/>
</dbReference>
<keyword evidence="2" id="KW-0238">DNA-binding</keyword>
<dbReference type="PANTHER" id="PTHR44846:SF1">
    <property type="entry name" value="MANNOSYL-D-GLYCERATE TRANSPORT_METABOLISM SYSTEM REPRESSOR MNGR-RELATED"/>
    <property type="match status" value="1"/>
</dbReference>
<dbReference type="InterPro" id="IPR000524">
    <property type="entry name" value="Tscrpt_reg_HTH_GntR"/>
</dbReference>
<accession>A0A388SEV0</accession>
<keyword evidence="6" id="KW-1185">Reference proteome</keyword>
<dbReference type="SMART" id="SM00345">
    <property type="entry name" value="HTH_GNTR"/>
    <property type="match status" value="1"/>
</dbReference>
<dbReference type="SUPFAM" id="SSF64288">
    <property type="entry name" value="Chorismate lyase-like"/>
    <property type="match status" value="1"/>
</dbReference>
<comment type="caution">
    <text evidence="5">The sequence shown here is derived from an EMBL/GenBank/DDBJ whole genome shotgun (WGS) entry which is preliminary data.</text>
</comment>
<evidence type="ECO:0000256" key="2">
    <source>
        <dbReference type="ARBA" id="ARBA00023125"/>
    </source>
</evidence>
<dbReference type="EMBL" id="BGZJ01000002">
    <property type="protein sequence ID" value="GBO94806.1"/>
    <property type="molecule type" value="Genomic_DNA"/>
</dbReference>
<evidence type="ECO:0000259" key="4">
    <source>
        <dbReference type="PROSITE" id="PS50949"/>
    </source>
</evidence>
<protein>
    <submittedName>
        <fullName evidence="5">GntR family transcriptional regulator</fullName>
    </submittedName>
</protein>
<keyword evidence="3" id="KW-0804">Transcription</keyword>
<dbReference type="SUPFAM" id="SSF46785">
    <property type="entry name" value="Winged helix' DNA-binding domain"/>
    <property type="match status" value="1"/>
</dbReference>